<dbReference type="GO" id="GO:0000725">
    <property type="term" value="P:recombinational repair"/>
    <property type="evidence" value="ECO:0007669"/>
    <property type="project" value="TreeGrafter"/>
</dbReference>
<evidence type="ECO:0000259" key="10">
    <source>
        <dbReference type="PROSITE" id="PS51198"/>
    </source>
</evidence>
<dbReference type="InterPro" id="IPR027417">
    <property type="entry name" value="P-loop_NTPase"/>
</dbReference>
<dbReference type="InterPro" id="IPR014017">
    <property type="entry name" value="DNA_helicase_UvrD-like_C"/>
</dbReference>
<dbReference type="EMBL" id="DSBX01000003">
    <property type="protein sequence ID" value="HDQ98669.1"/>
    <property type="molecule type" value="Genomic_DNA"/>
</dbReference>
<comment type="catalytic activity">
    <reaction evidence="6">
        <text>Couples ATP hydrolysis with the unwinding of duplex DNA by translocating in the 3'-5' direction.</text>
        <dbReference type="EC" id="5.6.2.4"/>
    </reaction>
</comment>
<dbReference type="PANTHER" id="PTHR11070:SF67">
    <property type="entry name" value="DNA 3'-5' HELICASE"/>
    <property type="match status" value="1"/>
</dbReference>
<dbReference type="InterPro" id="IPR000212">
    <property type="entry name" value="DNA_helicase_UvrD/REP"/>
</dbReference>
<evidence type="ECO:0000256" key="8">
    <source>
        <dbReference type="ARBA" id="ARBA00048988"/>
    </source>
</evidence>
<evidence type="ECO:0000256" key="5">
    <source>
        <dbReference type="ARBA" id="ARBA00023235"/>
    </source>
</evidence>
<feature type="domain" description="UvrD-like helicase C-terminal" evidence="11">
    <location>
        <begin position="356"/>
        <end position="523"/>
    </location>
</feature>
<dbReference type="AlphaFoldDB" id="A0A7V0T3Q9"/>
<dbReference type="SUPFAM" id="SSF52540">
    <property type="entry name" value="P-loop containing nucleoside triphosphate hydrolases"/>
    <property type="match status" value="1"/>
</dbReference>
<feature type="domain" description="UvrD-like helicase ATP-binding" evidence="10">
    <location>
        <begin position="1"/>
        <end position="344"/>
    </location>
</feature>
<dbReference type="GO" id="GO:0016787">
    <property type="term" value="F:hydrolase activity"/>
    <property type="evidence" value="ECO:0007669"/>
    <property type="project" value="UniProtKB-UniRule"/>
</dbReference>
<keyword evidence="4 9" id="KW-0067">ATP-binding</keyword>
<comment type="catalytic activity">
    <reaction evidence="8">
        <text>ATP + H2O = ADP + phosphate + H(+)</text>
        <dbReference type="Rhea" id="RHEA:13065"/>
        <dbReference type="ChEBI" id="CHEBI:15377"/>
        <dbReference type="ChEBI" id="CHEBI:15378"/>
        <dbReference type="ChEBI" id="CHEBI:30616"/>
        <dbReference type="ChEBI" id="CHEBI:43474"/>
        <dbReference type="ChEBI" id="CHEBI:456216"/>
        <dbReference type="EC" id="5.6.2.4"/>
    </reaction>
</comment>
<keyword evidence="2 9" id="KW-0378">Hydrolase</keyword>
<feature type="non-terminal residue" evidence="12">
    <location>
        <position position="523"/>
    </location>
</feature>
<feature type="non-terminal residue" evidence="12">
    <location>
        <position position="1"/>
    </location>
</feature>
<keyword evidence="5" id="KW-0413">Isomerase</keyword>
<evidence type="ECO:0000313" key="12">
    <source>
        <dbReference type="EMBL" id="HDQ98669.1"/>
    </source>
</evidence>
<evidence type="ECO:0000256" key="1">
    <source>
        <dbReference type="ARBA" id="ARBA00022741"/>
    </source>
</evidence>
<sequence length="523" mass="59459">HELRRNALRLRISTIHAFCLALVRRFAPNLGLDPRVEVLTSAEELWSSAKYDTLMAIAGSSADREALELLLELVTTRDRIGWPALSGRFDKFFAKRVNIARGKVRLADRDELARVVRQLRADPLSTRLDNPAVFPAEFTPTAVRTAVKALEERRDLFLTKGGTPLKPTAKARAAEREWNELCFRYFILLRQDAAAAEFARSFQLFRNRFLDTYTRRKREAGQVDYDDMESLALDLLRQDPDWQNVLRAFDEHTDHLLVDEFQDTSFLQWGIIDKLTEEWRAGAGAKTDLGIEPTIFIVGDDKQSIFGFRDARVEVFTGVADVLEKGLGPDRLERLTLEENYRSLDAIINFNNVFFSRLMACEPDAPAWRTRYAPFRRARNNEEPGRVEIIITPAGKNVEERRPADARAVARRIRMLTDPAAPFTVYDRNPDDTETGRPCTLGDIGIVVRHRKTIPFIEEALRDCGVPFIVAGGTGFYKEPEVRYAIALLAALVDPADDLARYATLRGPVFNIPEADLLHGWQK</sequence>
<dbReference type="GO" id="GO:0005524">
    <property type="term" value="F:ATP binding"/>
    <property type="evidence" value="ECO:0007669"/>
    <property type="project" value="UniProtKB-UniRule"/>
</dbReference>
<keyword evidence="3 9" id="KW-0347">Helicase</keyword>
<gene>
    <name evidence="12" type="ORF">ENN51_00055</name>
</gene>
<dbReference type="InterPro" id="IPR014016">
    <property type="entry name" value="UvrD-like_ATP-bd"/>
</dbReference>
<evidence type="ECO:0000256" key="3">
    <source>
        <dbReference type="ARBA" id="ARBA00022806"/>
    </source>
</evidence>
<dbReference type="Pfam" id="PF13361">
    <property type="entry name" value="UvrD_C"/>
    <property type="match status" value="1"/>
</dbReference>
<dbReference type="PROSITE" id="PS51217">
    <property type="entry name" value="UVRD_HELICASE_CTER"/>
    <property type="match status" value="1"/>
</dbReference>
<dbReference type="GO" id="GO:0005829">
    <property type="term" value="C:cytosol"/>
    <property type="evidence" value="ECO:0007669"/>
    <property type="project" value="TreeGrafter"/>
</dbReference>
<evidence type="ECO:0000256" key="6">
    <source>
        <dbReference type="ARBA" id="ARBA00034617"/>
    </source>
</evidence>
<dbReference type="Proteomes" id="UP000885672">
    <property type="component" value="Unassembled WGS sequence"/>
</dbReference>
<evidence type="ECO:0000256" key="2">
    <source>
        <dbReference type="ARBA" id="ARBA00022801"/>
    </source>
</evidence>
<dbReference type="GO" id="GO:0043138">
    <property type="term" value="F:3'-5' DNA helicase activity"/>
    <property type="evidence" value="ECO:0007669"/>
    <property type="project" value="UniProtKB-EC"/>
</dbReference>
<organism evidence="12">
    <name type="scientific">candidate division WOR-3 bacterium</name>
    <dbReference type="NCBI Taxonomy" id="2052148"/>
    <lineage>
        <taxon>Bacteria</taxon>
        <taxon>Bacteria division WOR-3</taxon>
    </lineage>
</organism>
<evidence type="ECO:0000256" key="7">
    <source>
        <dbReference type="ARBA" id="ARBA00034808"/>
    </source>
</evidence>
<accession>A0A7V0T3Q9</accession>
<dbReference type="Gene3D" id="3.40.50.300">
    <property type="entry name" value="P-loop containing nucleotide triphosphate hydrolases"/>
    <property type="match status" value="3"/>
</dbReference>
<comment type="caution">
    <text evidence="12">The sequence shown here is derived from an EMBL/GenBank/DDBJ whole genome shotgun (WGS) entry which is preliminary data.</text>
</comment>
<dbReference type="Pfam" id="PF00580">
    <property type="entry name" value="UvrD-helicase"/>
    <property type="match status" value="1"/>
</dbReference>
<comment type="caution">
    <text evidence="9">Lacks conserved residue(s) required for the propagation of feature annotation.</text>
</comment>
<evidence type="ECO:0000259" key="11">
    <source>
        <dbReference type="PROSITE" id="PS51217"/>
    </source>
</evidence>
<proteinExistence type="predicted"/>
<name>A0A7V0T3Q9_UNCW3</name>
<dbReference type="GO" id="GO:0003677">
    <property type="term" value="F:DNA binding"/>
    <property type="evidence" value="ECO:0007669"/>
    <property type="project" value="InterPro"/>
</dbReference>
<evidence type="ECO:0000256" key="9">
    <source>
        <dbReference type="PROSITE-ProRule" id="PRU00560"/>
    </source>
</evidence>
<evidence type="ECO:0000256" key="4">
    <source>
        <dbReference type="ARBA" id="ARBA00022840"/>
    </source>
</evidence>
<reference evidence="12" key="1">
    <citation type="journal article" date="2020" name="mSystems">
        <title>Genome- and Community-Level Interaction Insights into Carbon Utilization and Element Cycling Functions of Hydrothermarchaeota in Hydrothermal Sediment.</title>
        <authorList>
            <person name="Zhou Z."/>
            <person name="Liu Y."/>
            <person name="Xu W."/>
            <person name="Pan J."/>
            <person name="Luo Z.H."/>
            <person name="Li M."/>
        </authorList>
    </citation>
    <scope>NUCLEOTIDE SEQUENCE [LARGE SCALE GENOMIC DNA]</scope>
    <source>
        <strain evidence="12">SpSt-1182</strain>
    </source>
</reference>
<dbReference type="EC" id="5.6.2.4" evidence="7"/>
<keyword evidence="1 9" id="KW-0547">Nucleotide-binding</keyword>
<dbReference type="PROSITE" id="PS51198">
    <property type="entry name" value="UVRD_HELICASE_ATP_BIND"/>
    <property type="match status" value="1"/>
</dbReference>
<dbReference type="PANTHER" id="PTHR11070">
    <property type="entry name" value="UVRD / RECB / PCRA DNA HELICASE FAMILY MEMBER"/>
    <property type="match status" value="1"/>
</dbReference>
<protein>
    <recommendedName>
        <fullName evidence="7">DNA 3'-5' helicase</fullName>
        <ecNumber evidence="7">5.6.2.4</ecNumber>
    </recommendedName>
</protein>